<dbReference type="PANTHER" id="PTHR36855:SF1">
    <property type="entry name" value="PEROXISOME MEMBRANE ANCHOR PROTEIN PEX14P N-TERMINAL DOMAIN-CONTAINING PROTEIN"/>
    <property type="match status" value="1"/>
</dbReference>
<dbReference type="Pfam" id="PF17733">
    <property type="entry name" value="KPWE_dom"/>
    <property type="match status" value="1"/>
</dbReference>
<accession>A0A9W9AVK8</accession>
<reference evidence="4" key="1">
    <citation type="submission" date="2022-08" db="EMBL/GenBank/DDBJ databases">
        <title>A Global Phylogenomic Analysis of the Shiitake Genus Lentinula.</title>
        <authorList>
            <consortium name="DOE Joint Genome Institute"/>
            <person name="Sierra-Patev S."/>
            <person name="Min B."/>
            <person name="Naranjo-Ortiz M."/>
            <person name="Looney B."/>
            <person name="Konkel Z."/>
            <person name="Slot J.C."/>
            <person name="Sakamoto Y."/>
            <person name="Steenwyk J.L."/>
            <person name="Rokas A."/>
            <person name="Carro J."/>
            <person name="Camarero S."/>
            <person name="Ferreira P."/>
            <person name="Molpeceres G."/>
            <person name="Ruiz-Duenas F.J."/>
            <person name="Serrano A."/>
            <person name="Henrissat B."/>
            <person name="Drula E."/>
            <person name="Hughes K.W."/>
            <person name="Mata J.L."/>
            <person name="Ishikawa N.K."/>
            <person name="Vargas-Isla R."/>
            <person name="Ushijima S."/>
            <person name="Smith C.A."/>
            <person name="Ahrendt S."/>
            <person name="Andreopoulos W."/>
            <person name="He G."/>
            <person name="Labutti K."/>
            <person name="Lipzen A."/>
            <person name="Ng V."/>
            <person name="Riley R."/>
            <person name="Sandor L."/>
            <person name="Barry K."/>
            <person name="Martinez A.T."/>
            <person name="Xiao Y."/>
            <person name="Gibbons J.G."/>
            <person name="Terashima K."/>
            <person name="Grigoriev I.V."/>
            <person name="Hibbett D.S."/>
        </authorList>
    </citation>
    <scope>NUCLEOTIDE SEQUENCE</scope>
    <source>
        <strain evidence="4">JLM2183</strain>
    </source>
</reference>
<evidence type="ECO:0000259" key="3">
    <source>
        <dbReference type="Pfam" id="PF25871"/>
    </source>
</evidence>
<organism evidence="4 5">
    <name type="scientific">Lentinula aciculospora</name>
    <dbReference type="NCBI Taxonomy" id="153920"/>
    <lineage>
        <taxon>Eukaryota</taxon>
        <taxon>Fungi</taxon>
        <taxon>Dikarya</taxon>
        <taxon>Basidiomycota</taxon>
        <taxon>Agaricomycotina</taxon>
        <taxon>Agaricomycetes</taxon>
        <taxon>Agaricomycetidae</taxon>
        <taxon>Agaricales</taxon>
        <taxon>Marasmiineae</taxon>
        <taxon>Omphalotaceae</taxon>
        <taxon>Lentinula</taxon>
    </lineage>
</organism>
<comment type="caution">
    <text evidence="4">The sequence shown here is derived from an EMBL/GenBank/DDBJ whole genome shotgun (WGS) entry which is preliminary data.</text>
</comment>
<feature type="region of interest" description="Disordered" evidence="1">
    <location>
        <begin position="119"/>
        <end position="149"/>
    </location>
</feature>
<feature type="compositionally biased region" description="Basic and acidic residues" evidence="1">
    <location>
        <begin position="138"/>
        <end position="149"/>
    </location>
</feature>
<protein>
    <submittedName>
        <fullName evidence="4">Uncharacterized protein</fullName>
    </submittedName>
</protein>
<gene>
    <name evidence="4" type="ORF">J3R30DRAFT_14443</name>
</gene>
<dbReference type="AlphaFoldDB" id="A0A9W9AVK8"/>
<feature type="domain" description="Peroxisomal membrane protein PEX14-like KPWE" evidence="2">
    <location>
        <begin position="94"/>
        <end position="142"/>
    </location>
</feature>
<dbReference type="InterPro" id="IPR040554">
    <property type="entry name" value="KPWE_PEX14_dom"/>
</dbReference>
<name>A0A9W9AVK8_9AGAR</name>
<dbReference type="OrthoDB" id="9936937at2759"/>
<keyword evidence="5" id="KW-1185">Reference proteome</keyword>
<feature type="region of interest" description="Disordered" evidence="1">
    <location>
        <begin position="67"/>
        <end position="94"/>
    </location>
</feature>
<sequence length="149" mass="16248">MIEPSESSVLSQYLAYPFESDANFAKGLSDIVSLASNNRPSDIPEHTLRSIRVFYFNRTTGNSLSVSEVEAYERSGRDTTSNTPDTSLGSNSAEPLSFGQIQALIEAGRINEIPNNKVISTELNPSAPPGSSIPPRKKPWEKECNSVEV</sequence>
<feature type="domain" description="PEX14-like helix-turn-helix" evidence="3">
    <location>
        <begin position="8"/>
        <end position="75"/>
    </location>
</feature>
<proteinExistence type="predicted"/>
<dbReference type="EMBL" id="JAOTPV010000001">
    <property type="protein sequence ID" value="KAJ4489980.1"/>
    <property type="molecule type" value="Genomic_DNA"/>
</dbReference>
<feature type="compositionally biased region" description="Polar residues" evidence="1">
    <location>
        <begin position="78"/>
        <end position="94"/>
    </location>
</feature>
<dbReference type="PANTHER" id="PTHR36855">
    <property type="entry name" value="CHROMOSOME 10, WHOLE GENOME SHOTGUN SEQUENCE"/>
    <property type="match status" value="1"/>
</dbReference>
<dbReference type="InterPro" id="IPR058841">
    <property type="entry name" value="HTH_76"/>
</dbReference>
<evidence type="ECO:0000259" key="2">
    <source>
        <dbReference type="Pfam" id="PF17733"/>
    </source>
</evidence>
<evidence type="ECO:0000256" key="1">
    <source>
        <dbReference type="SAM" id="MobiDB-lite"/>
    </source>
</evidence>
<dbReference type="Proteomes" id="UP001150266">
    <property type="component" value="Unassembled WGS sequence"/>
</dbReference>
<dbReference type="Pfam" id="PF25871">
    <property type="entry name" value="HTH_76"/>
    <property type="match status" value="1"/>
</dbReference>
<evidence type="ECO:0000313" key="5">
    <source>
        <dbReference type="Proteomes" id="UP001150266"/>
    </source>
</evidence>
<evidence type="ECO:0000313" key="4">
    <source>
        <dbReference type="EMBL" id="KAJ4489980.1"/>
    </source>
</evidence>